<sequence length="404" mass="43940">MRSIGKVLNNAWVRWLVPLTILALLAFLFRGRLHFIGEGFAALQEAHPLGVILGITAILISFFAMSEVMHLLLRAGGTYISRVDTNALTYASNAWSATFPGGPAFAAVLTFQVQRKWGASVILCSWFFVLSSALSTMWLVVLGIAGVFFLGANISLLSLSLTLAGMLLLSGVMYWAAQNPFYVGRILQSLLPKMNRLLRRDPRAGVDTAMRHINQMDTVKLTLRQFAGISLWSLLNRLFDIATLWACVWAVTGSVPILSPEADNTTVVGVMLAYVTAKIAGSVQATPGGLGPVEAALITTLVATGMTVIDATAAVIIYRLISLLLMTVLGWIIYLTYFVRKGFNARAATDTRTGETRPAKTRPAESRAQAIKPRTRDESKSTPRPTRGADAAAIDSKQRRPKEK</sequence>
<feature type="transmembrane region" description="Helical" evidence="7">
    <location>
        <begin position="93"/>
        <end position="111"/>
    </location>
</feature>
<dbReference type="PANTHER" id="PTHR39087:SF2">
    <property type="entry name" value="UPF0104 MEMBRANE PROTEIN MJ1595"/>
    <property type="match status" value="1"/>
</dbReference>
<evidence type="ECO:0000256" key="3">
    <source>
        <dbReference type="ARBA" id="ARBA00022692"/>
    </source>
</evidence>
<dbReference type="Proteomes" id="UP000424462">
    <property type="component" value="Chromosome"/>
</dbReference>
<reference evidence="8 9" key="1">
    <citation type="submission" date="2019-11" db="EMBL/GenBank/DDBJ databases">
        <title>Complete genome sequence of Corynebacterium kalinowskii 1959, a novel Corynebacterium species isolated from soil of a small paddock in Vilsendorf, Germany.</title>
        <authorList>
            <person name="Schaffert L."/>
            <person name="Ruwe M."/>
            <person name="Milse J."/>
            <person name="Hanuschka K."/>
            <person name="Ortseifen V."/>
            <person name="Droste J."/>
            <person name="Brandt D."/>
            <person name="Schlueter L."/>
            <person name="Kutter Y."/>
            <person name="Vinke S."/>
            <person name="Viehoefer P."/>
            <person name="Jacob L."/>
            <person name="Luebke N.-C."/>
            <person name="Schulte-Berndt E."/>
            <person name="Hain C."/>
            <person name="Linder M."/>
            <person name="Schmidt P."/>
            <person name="Wollenschlaeger L."/>
            <person name="Luttermann T."/>
            <person name="Thieme E."/>
            <person name="Hassa J."/>
            <person name="Haak M."/>
            <person name="Wittchen M."/>
            <person name="Mentz A."/>
            <person name="Persicke M."/>
            <person name="Busche T."/>
            <person name="Ruckert C."/>
        </authorList>
    </citation>
    <scope>NUCLEOTIDE SEQUENCE [LARGE SCALE GENOMIC DNA]</scope>
    <source>
        <strain evidence="8 9">2039</strain>
    </source>
</reference>
<organism evidence="8 9">
    <name type="scientific">Corynebacterium occultum</name>
    <dbReference type="NCBI Taxonomy" id="2675219"/>
    <lineage>
        <taxon>Bacteria</taxon>
        <taxon>Bacillati</taxon>
        <taxon>Actinomycetota</taxon>
        <taxon>Actinomycetes</taxon>
        <taxon>Mycobacteriales</taxon>
        <taxon>Corynebacteriaceae</taxon>
        <taxon>Corynebacterium</taxon>
    </lineage>
</organism>
<keyword evidence="5 7" id="KW-0472">Membrane</keyword>
<dbReference type="Pfam" id="PF03706">
    <property type="entry name" value="LPG_synthase_TM"/>
    <property type="match status" value="1"/>
</dbReference>
<dbReference type="KEGG" id="cok:COCCU_13075"/>
<dbReference type="EMBL" id="CP046455">
    <property type="protein sequence ID" value="QGU08514.1"/>
    <property type="molecule type" value="Genomic_DNA"/>
</dbReference>
<evidence type="ECO:0000256" key="6">
    <source>
        <dbReference type="SAM" id="MobiDB-lite"/>
    </source>
</evidence>
<keyword evidence="2" id="KW-1003">Cell membrane</keyword>
<dbReference type="PANTHER" id="PTHR39087">
    <property type="entry name" value="UPF0104 MEMBRANE PROTEIN MJ1595"/>
    <property type="match status" value="1"/>
</dbReference>
<feature type="transmembrane region" description="Helical" evidence="7">
    <location>
        <begin position="238"/>
        <end position="258"/>
    </location>
</feature>
<keyword evidence="9" id="KW-1185">Reference proteome</keyword>
<evidence type="ECO:0000256" key="2">
    <source>
        <dbReference type="ARBA" id="ARBA00022475"/>
    </source>
</evidence>
<keyword evidence="4 7" id="KW-1133">Transmembrane helix</keyword>
<dbReference type="GO" id="GO:0005886">
    <property type="term" value="C:plasma membrane"/>
    <property type="evidence" value="ECO:0007669"/>
    <property type="project" value="UniProtKB-SubCell"/>
</dbReference>
<protein>
    <submittedName>
        <fullName evidence="8">Uncharacterized protein</fullName>
    </submittedName>
</protein>
<dbReference type="AlphaFoldDB" id="A0A6B8W4M6"/>
<comment type="subcellular location">
    <subcellularLocation>
        <location evidence="1">Cell membrane</location>
        <topology evidence="1">Multi-pass membrane protein</topology>
    </subcellularLocation>
</comment>
<evidence type="ECO:0000256" key="7">
    <source>
        <dbReference type="SAM" id="Phobius"/>
    </source>
</evidence>
<proteinExistence type="predicted"/>
<keyword evidence="3 7" id="KW-0812">Transmembrane</keyword>
<evidence type="ECO:0000256" key="5">
    <source>
        <dbReference type="ARBA" id="ARBA00023136"/>
    </source>
</evidence>
<feature type="region of interest" description="Disordered" evidence="6">
    <location>
        <begin position="349"/>
        <end position="404"/>
    </location>
</feature>
<evidence type="ECO:0000256" key="1">
    <source>
        <dbReference type="ARBA" id="ARBA00004651"/>
    </source>
</evidence>
<feature type="compositionally biased region" description="Basic and acidic residues" evidence="6">
    <location>
        <begin position="352"/>
        <end position="365"/>
    </location>
</feature>
<gene>
    <name evidence="8" type="ORF">COCCU_13075</name>
</gene>
<name>A0A6B8W4M6_9CORY</name>
<feature type="transmembrane region" description="Helical" evidence="7">
    <location>
        <begin position="123"/>
        <end position="150"/>
    </location>
</feature>
<dbReference type="RefSeq" id="WP_156232104.1">
    <property type="nucleotide sequence ID" value="NZ_CP046455.1"/>
</dbReference>
<feature type="transmembrane region" description="Helical" evidence="7">
    <location>
        <begin position="12"/>
        <end position="29"/>
    </location>
</feature>
<feature type="transmembrane region" description="Helical" evidence="7">
    <location>
        <begin position="316"/>
        <end position="339"/>
    </location>
</feature>
<accession>A0A6B8W4M6</accession>
<evidence type="ECO:0000313" key="8">
    <source>
        <dbReference type="EMBL" id="QGU08514.1"/>
    </source>
</evidence>
<feature type="transmembrane region" description="Helical" evidence="7">
    <location>
        <begin position="49"/>
        <end position="73"/>
    </location>
</feature>
<feature type="transmembrane region" description="Helical" evidence="7">
    <location>
        <begin position="156"/>
        <end position="177"/>
    </location>
</feature>
<dbReference type="InterPro" id="IPR022791">
    <property type="entry name" value="L-PG_synthase/AglD"/>
</dbReference>
<evidence type="ECO:0000313" key="9">
    <source>
        <dbReference type="Proteomes" id="UP000424462"/>
    </source>
</evidence>
<evidence type="ECO:0000256" key="4">
    <source>
        <dbReference type="ARBA" id="ARBA00022989"/>
    </source>
</evidence>